<sequence>MKRTVLPGSTFWNDWTKYPYSMTIWYMRPLGVQVLALGYRTGEAWNETAYSNPDFDAKLKQALSLIDVAKRKEVMKDVEQILQDSGVIIQPFWQKLYSHMNKKVKNYGVHQTFEMDLQNVWLEG</sequence>
<evidence type="ECO:0000313" key="2">
    <source>
        <dbReference type="Proteomes" id="UP000198588"/>
    </source>
</evidence>
<dbReference type="STRING" id="1165689.SAMN02927914_02155"/>
<organism evidence="1 2">
    <name type="scientific">Mesorhizobium qingshengii</name>
    <dbReference type="NCBI Taxonomy" id="1165689"/>
    <lineage>
        <taxon>Bacteria</taxon>
        <taxon>Pseudomonadati</taxon>
        <taxon>Pseudomonadota</taxon>
        <taxon>Alphaproteobacteria</taxon>
        <taxon>Hyphomicrobiales</taxon>
        <taxon>Phyllobacteriaceae</taxon>
        <taxon>Mesorhizobium</taxon>
    </lineage>
</organism>
<dbReference type="EMBL" id="FMXM01000005">
    <property type="protein sequence ID" value="SDA67441.1"/>
    <property type="molecule type" value="Genomic_DNA"/>
</dbReference>
<dbReference type="Proteomes" id="UP000198588">
    <property type="component" value="Unassembled WGS sequence"/>
</dbReference>
<evidence type="ECO:0000313" key="1">
    <source>
        <dbReference type="EMBL" id="SDA67441.1"/>
    </source>
</evidence>
<dbReference type="Gene3D" id="3.40.190.10">
    <property type="entry name" value="Periplasmic binding protein-like II"/>
    <property type="match status" value="1"/>
</dbReference>
<dbReference type="SUPFAM" id="SSF53850">
    <property type="entry name" value="Periplasmic binding protein-like II"/>
    <property type="match status" value="1"/>
</dbReference>
<name>A0A1G5XAM4_9HYPH</name>
<gene>
    <name evidence="1" type="ORF">SAMN02927914_02155</name>
</gene>
<dbReference type="AlphaFoldDB" id="A0A1G5XAM4"/>
<accession>A0A1G5XAM4</accession>
<dbReference type="Gene3D" id="3.10.105.10">
    <property type="entry name" value="Dipeptide-binding Protein, Domain 3"/>
    <property type="match status" value="1"/>
</dbReference>
<reference evidence="1 2" key="1">
    <citation type="submission" date="2016-10" db="EMBL/GenBank/DDBJ databases">
        <authorList>
            <person name="de Groot N.N."/>
        </authorList>
    </citation>
    <scope>NUCLEOTIDE SEQUENCE [LARGE SCALE GENOMIC DNA]</scope>
    <source>
        <strain evidence="1 2">CGMCC 1.12097</strain>
    </source>
</reference>
<protein>
    <submittedName>
        <fullName evidence="1">Peptide/nickel transport system substrate-binding protein</fullName>
    </submittedName>
</protein>
<proteinExistence type="predicted"/>